<dbReference type="RefSeq" id="XP_052943654.1">
    <property type="nucleotide sequence ID" value="XM_053087606.1"/>
</dbReference>
<dbReference type="GeneID" id="77726811"/>
<dbReference type="GO" id="GO:0016747">
    <property type="term" value="F:acyltransferase activity, transferring groups other than amino-acyl groups"/>
    <property type="evidence" value="ECO:0007669"/>
    <property type="project" value="InterPro"/>
</dbReference>
<protein>
    <recommendedName>
        <fullName evidence="1">N-acetyltransferase domain-containing protein</fullName>
    </recommendedName>
</protein>
<evidence type="ECO:0000313" key="2">
    <source>
        <dbReference type="EMBL" id="KAI9633877.1"/>
    </source>
</evidence>
<name>A0AA38H4Z0_9TREE</name>
<dbReference type="Pfam" id="PF13508">
    <property type="entry name" value="Acetyltransf_7"/>
    <property type="match status" value="1"/>
</dbReference>
<evidence type="ECO:0000313" key="3">
    <source>
        <dbReference type="Proteomes" id="UP001164286"/>
    </source>
</evidence>
<dbReference type="AlphaFoldDB" id="A0AA38H4Z0"/>
<dbReference type="InterPro" id="IPR016181">
    <property type="entry name" value="Acyl_CoA_acyltransferase"/>
</dbReference>
<comment type="caution">
    <text evidence="2">The sequence shown here is derived from an EMBL/GenBank/DDBJ whole genome shotgun (WGS) entry which is preliminary data.</text>
</comment>
<dbReference type="CDD" id="cd04301">
    <property type="entry name" value="NAT_SF"/>
    <property type="match status" value="1"/>
</dbReference>
<dbReference type="InterPro" id="IPR000182">
    <property type="entry name" value="GNAT_dom"/>
</dbReference>
<dbReference type="Proteomes" id="UP001164286">
    <property type="component" value="Unassembled WGS sequence"/>
</dbReference>
<proteinExistence type="predicted"/>
<evidence type="ECO:0000259" key="1">
    <source>
        <dbReference type="PROSITE" id="PS51186"/>
    </source>
</evidence>
<dbReference type="Gene3D" id="3.40.630.30">
    <property type="match status" value="1"/>
</dbReference>
<reference evidence="2" key="1">
    <citation type="journal article" date="2022" name="G3 (Bethesda)">
        <title>High quality genome of the basidiomycete yeast Dioszegia hungarica PDD-24b-2 isolated from cloud water.</title>
        <authorList>
            <person name="Jarrige D."/>
            <person name="Haridas S."/>
            <person name="Bleykasten-Grosshans C."/>
            <person name="Joly M."/>
            <person name="Nadalig T."/>
            <person name="Sancelme M."/>
            <person name="Vuilleumier S."/>
            <person name="Grigoriev I.V."/>
            <person name="Amato P."/>
            <person name="Bringel F."/>
        </authorList>
    </citation>
    <scope>NUCLEOTIDE SEQUENCE</scope>
    <source>
        <strain evidence="2">PDD-24b-2</strain>
    </source>
</reference>
<dbReference type="EMBL" id="JAKWFO010000008">
    <property type="protein sequence ID" value="KAI9633877.1"/>
    <property type="molecule type" value="Genomic_DNA"/>
</dbReference>
<gene>
    <name evidence="2" type="ORF">MKK02DRAFT_28627</name>
</gene>
<organism evidence="2 3">
    <name type="scientific">Dioszegia hungarica</name>
    <dbReference type="NCBI Taxonomy" id="4972"/>
    <lineage>
        <taxon>Eukaryota</taxon>
        <taxon>Fungi</taxon>
        <taxon>Dikarya</taxon>
        <taxon>Basidiomycota</taxon>
        <taxon>Agaricomycotina</taxon>
        <taxon>Tremellomycetes</taxon>
        <taxon>Tremellales</taxon>
        <taxon>Bulleribasidiaceae</taxon>
        <taxon>Dioszegia</taxon>
    </lineage>
</organism>
<accession>A0AA38H4Z0</accession>
<feature type="domain" description="N-acetyltransferase" evidence="1">
    <location>
        <begin position="19"/>
        <end position="176"/>
    </location>
</feature>
<dbReference type="SUPFAM" id="SSF55729">
    <property type="entry name" value="Acyl-CoA N-acyltransferases (Nat)"/>
    <property type="match status" value="1"/>
</dbReference>
<sequence length="176" mass="18905">MTEITPTVLTTVLPNGITVNFKTATGEDFDWISNEVYPHSEIFPDLYACLEGGTVQAACESKNIHAIVAREAVGTEVLGSLTYRTHKTAADVTACTVNSVAVPISAFGQGIGTALINQVLNHARQSIPEGRLNLHVIGRTDHTRGSAKWLERLGFVVTGTSLYTGAAMATQWSRTF</sequence>
<dbReference type="PROSITE" id="PS51186">
    <property type="entry name" value="GNAT"/>
    <property type="match status" value="1"/>
</dbReference>
<keyword evidence="3" id="KW-1185">Reference proteome</keyword>